<dbReference type="InterPro" id="IPR006946">
    <property type="entry name" value="DGR2-like_dom"/>
</dbReference>
<dbReference type="Gene3D" id="2.60.40.10">
    <property type="entry name" value="Immunoglobulins"/>
    <property type="match status" value="15"/>
</dbReference>
<dbReference type="Pfam" id="PF00404">
    <property type="entry name" value="Dockerin_1"/>
    <property type="match status" value="1"/>
</dbReference>
<feature type="domain" description="Dystroglycan-type cadherin-like" evidence="4">
    <location>
        <begin position="2076"/>
        <end position="2159"/>
    </location>
</feature>
<dbReference type="SMART" id="SM00736">
    <property type="entry name" value="CADG"/>
    <property type="match status" value="8"/>
</dbReference>
<dbReference type="GO" id="GO:0000272">
    <property type="term" value="P:polysaccharide catabolic process"/>
    <property type="evidence" value="ECO:0007669"/>
    <property type="project" value="InterPro"/>
</dbReference>
<dbReference type="InterPro" id="IPR022385">
    <property type="entry name" value="Rhs_assc_core"/>
</dbReference>
<feature type="domain" description="Cadherin" evidence="3">
    <location>
        <begin position="496"/>
        <end position="571"/>
    </location>
</feature>
<dbReference type="Gene3D" id="3.90.930.1">
    <property type="match status" value="1"/>
</dbReference>
<dbReference type="RefSeq" id="WP_146601514.1">
    <property type="nucleotide sequence ID" value="NZ_SJPY01000007.1"/>
</dbReference>
<evidence type="ECO:0000259" key="3">
    <source>
        <dbReference type="SMART" id="SM00112"/>
    </source>
</evidence>
<dbReference type="InterPro" id="IPR050708">
    <property type="entry name" value="T6SS_VgrG/RHS"/>
</dbReference>
<keyword evidence="6" id="KW-1185">Reference proteome</keyword>
<evidence type="ECO:0000313" key="6">
    <source>
        <dbReference type="Proteomes" id="UP000315471"/>
    </source>
</evidence>
<dbReference type="NCBIfam" id="TIGR01643">
    <property type="entry name" value="YD_repeat_2x"/>
    <property type="match status" value="3"/>
</dbReference>
<evidence type="ECO:0000259" key="4">
    <source>
        <dbReference type="SMART" id="SM00736"/>
    </source>
</evidence>
<dbReference type="NCBIfam" id="TIGR04362">
    <property type="entry name" value="choice_anch_C"/>
    <property type="match status" value="1"/>
</dbReference>
<name>A0A5C6DRY8_9BACT</name>
<feature type="domain" description="Cadherin" evidence="3">
    <location>
        <begin position="1829"/>
        <end position="1902"/>
    </location>
</feature>
<dbReference type="SUPFAM" id="SSF69318">
    <property type="entry name" value="Integrin alpha N-terminal domain"/>
    <property type="match status" value="2"/>
</dbReference>
<dbReference type="InterPro" id="IPR036439">
    <property type="entry name" value="Dockerin_dom_sf"/>
</dbReference>
<evidence type="ECO:0000256" key="2">
    <source>
        <dbReference type="ARBA" id="ARBA00022737"/>
    </source>
</evidence>
<dbReference type="GO" id="GO:0004553">
    <property type="term" value="F:hydrolase activity, hydrolyzing O-glycosyl compounds"/>
    <property type="evidence" value="ECO:0007669"/>
    <property type="project" value="InterPro"/>
</dbReference>
<dbReference type="PANTHER" id="PTHR32305">
    <property type="match status" value="1"/>
</dbReference>
<dbReference type="InterPro" id="IPR002126">
    <property type="entry name" value="Cadherin-like_dom"/>
</dbReference>
<dbReference type="Gene3D" id="2.60.120.260">
    <property type="entry name" value="Galactose-binding domain-like"/>
    <property type="match status" value="2"/>
</dbReference>
<dbReference type="Gene3D" id="1.10.1330.10">
    <property type="entry name" value="Dockerin domain"/>
    <property type="match status" value="1"/>
</dbReference>
<feature type="domain" description="Cadherin" evidence="3">
    <location>
        <begin position="2088"/>
        <end position="2160"/>
    </location>
</feature>
<feature type="domain" description="Dystroglycan-type cadherin-like" evidence="4">
    <location>
        <begin position="384"/>
        <end position="476"/>
    </location>
</feature>
<dbReference type="CDD" id="cd11304">
    <property type="entry name" value="Cadherin_repeat"/>
    <property type="match status" value="2"/>
</dbReference>
<keyword evidence="2" id="KW-0677">Repeat</keyword>
<sequence>MGRLSTSLYGKTATKRKREKRRLSLFQQLEPRMLLASDWTNPSRPLDVNNDAKVTPMDALLVINELNQTGDQSLEFRSNRLGAFYDVNGDGKMSASDALSVINAMTSTANGEDVYAMQFGEGETESAPAGFVSIMFGKLPGNDRQIVSLTPSTHNADFGLHEMGFFAVDDEQGHVDGMLPTDPAYPDAVFRSLDRRVVYSHLNTAKTMETPVYPGGQMVGVYVLQGMNPNGDASSHLRVRSTGDSSMRIGWEEFGSSSWPAVTVGDRGYDDAMIDITIGDPIDANAAPVITNIPNQSIAELTKLSIQTIATDIDLPDDKLTYSLDTAPSGATINSETGVFTWTPTEAQGPGSFEVVLRATDREGEFDTERFTVVVNETNQPPDLAAIATQSVNELSELIVQAIATDPDIPVNTLTYAIANGPSGATIDAATGRFRWTPTEADGPGTTNVTLRVSDGKGGADSETFTITVAEVNRPPVLAAIPAQTINEQTELVVQATATDLDVPANTLTYSLDVAPTGAKIDATTGRFTWTPTEADGPGTANVTVKVSDGSGGSDTESFVITVAEVNTAPVLAKPDDIVSGRGTEISFQATATDVDLPANTLTYTLGTDAPTGATIDPATGQFRWTPEALFVTSTVPITLTVTDSGTPALSDSKTFNVSITGCDSGLDASLNDWTVFESGGSETGKGNVVPGACAAIISEGDSFVVGLERSVVVPETPSAIQLQYEALSFDTDSSGFVRDAFEIAYVDQDGNPLVQNYIAGRDALFNVTEGVAPAHRAGIVVDGNTITIGLNGLPVGTQGKLIVRLVNNDDDTKTTVKLTSFSMVSSTLAAGAPHGVVSNAQMLRSTANTGNFVNTIQDLTPTGPVSVKAGEIFVPSDGGEAQPFTASVEWIKSTFTTRPESAQVMMTPAVIDLNGDNAPEIVFSTYPAGGVTWMQNGVLRAISGTEGTELWSVTDPELAVVGATSIAVGDIDNDQSIDIIAVHESLRLMCFNSDGSLKWMTTEPILSLTEANQQWGGPSIADLDGDGFAEVIMGAAVIAHDGMVRWNHNLDATGTGNNTFGSLSLVVDLTGDGVPEVLAGRTAYKSNGDLLWNSSISDSFNAIGNFNEDAFPEIVAVSLGNVYLLDHLGGIIWGPVAIPGGGEGGAPTVADFDNDGEPEIGVAGASRYTVFETDGQVRWQQPIEDDSSRSTGSSVFDFDGDGIAEAVYGDQTHLRIYQGTDGEVVYSLPKSSCTTFEYPVVVDVDGDGKTEIVAAANTSCGYSSENGIFVLGSENWVPTRPIWNQHSYHITNINDDGSIPTNEANSWEIYNNYRRNEQPTGTLFGKPLITASAANSRFTSGETVLISGNAVAQGKRADGTANTIDWVSVDGHPVDQFDAGGAFLSLVAIQSGRNDFEIIATDAVGQTTPVTLTLWGVEPPANGIDFDTFTDTTEAFSGVYGRTSFADDDRLLFVDLATRNDGVFEAQTPLLVGVKNISDPTISVVGYDGFLPDGTPYFDYTDRVPDGRLKPNQSSESPSISFLNPTRIQFDYDLIFLSQTNQPPAIQTLPKIEAYPGKAYTYDVNATDPDQDILTYSLRTSPSGMTIDGTTGVITWQPTEANLGTVPVSVVVSDGRGGIAVQDYVIAVQPAPPNRPPVITSTPVTMAYLGVSSETRMLYPTGHSSTGEIGVPGSVDVNYELLEVESPSLVVTANPTWVPNDSDSAWIWQQENGEPTGVTRTFRTTLDLIGFSFETIAVQGKWAVDNIGEILLNGQPTSVTLPVYTTDNFTGLHDFTITDGFVPGINTIDFVVQDYGSIAGFRVAEIDVTGIVPDGSVTTQGKPYRYQVQAVDADNDSLIYSIPEPPEGMRIDSKSGIVTWQPRADQVGKHPVTVQVDDGRGGIAEQEFIICVLPDPTNHPPAFISEPNVSVTITDESTVTDPTTHLGVEFPRGDISFADRVVSYVPGTDVGDPYNDPLRSIGTPADSWTSLGEEGVLVVEFVDNRLVDQDEVEDGLDLWIFERGAEVESFQVEISQDGATWIDLGAFKGQPTGIDIGPFIEPGDEFRFVRLTDVLPDESGSPFGEADIDAIGAIGSIQAKGEYRYKAIAIDPDNDKLRYSLVDGPPDLSVDPTSGIVSWLPDSNDIGEHDVVVQVDDGRGGVDTQTFTIHVSSAEGTGEIHGTKFLDANGNGVQEGRNLAGNQDFESGDIRFDTDLRKATNESLVREGRYLIGKDPFDHHNSWPSFGDHTSGDGLMMIVNGATNGVHTVWGQKIKVNANTKYNFGAWAATTFEESPSRIQFFVNGEMIGEDLPLSSTLAEWQYLSAEWFSEEATTVDLAIKNYGAAAGGNDFVLDDIEFSVDGEVEPGLANWVVYLDQNQNGVRDLGERFTVTDVNGDYAFTGLAADTYYVREEMQAGWAQTYPIESASGENLIVNGDFEQGSTTTVWETLVMGSQQLPGWEVVKESVDVVNESHFNSSTGIYSIDLTGEGAGLIAQSFPTVPGSKYSVAFGLAGNTNGAPVIKHMQVKVGDVVEKFEFDVSRYTSENLKYEQHELTFTATSDVSTIEFESFDDGAHGPAIDSISVREIGLLGYYVVNLNEATIVSDRNFGNVQVDAASGNQSPVITSQSVKTATAQDTYLYSVVATDPESDPITYSLPLGPDGMTVHPRLGVVAWTPGHEQVGTHSVVVQAMDANGNVASQAFEVTVGAMNHPPTITSSGVVNAVVGRGYQAALTAQDADGDRLTFSLVEGPDGMTVVQSDITNPSGVVTGYKHSLTWTPTADQVGSHNVEIVVRDGRGGEETQVFELTVAASVANRAPTIDSLPRTSSIVGGAFGYLPVANDADGDALTWSLTTKPTGMTIDPATGVIAWTPAGNQVGEHPVTLVASDSHGGTATQQFTLSIGTQLENSLPMITSNPPIAASRDSGYRYDVVATDADHDLLRYSLDVAPRGMSIDPAAGMIRWQPDAQQFGENRVVVRVTDSLGGSTVQNYSVDVRCGNLAPAIVSVPPTRALTERTYLYPVRADDHERDTLTFRLVAQPDGMTINPTTGVIRWQPAVAQIGEHAVTVEAVDPLGAIGKQTYTVVVASAEEPVDPTKPDGPKLGNRPPLITSTPDFTAVAGALYQYPVTATDLDGDAVTLSLTGPPAGMTMDASGVIRWTPSGTTTGTFPITVVATDAVGAISTQTYVLAVAVNTPPQITSTPPASVAGGAVYRYAVKAVDAENDPLVYSLENAPAGMTIDRVGLIRWQTSASELGTKTFTVRVTDDFGQSATQEVTVNVVADSEAPKVSIRLLSGPTVDLNSSYVVQVTATDNVGVEKLSLKVDGQDKPLSASGRVELSAAELGSVELVATATDAANNMGSANATVSVVDPASNNYNPADTTLPPRTGGTNPTDVNPPLVKILTPEIGSSVTNVIAVTGTVDDPEDRLWYWRLQYARADLVSTSTFDLSDPDWQIITQSTSEVVDGELGKFDPTSLARDGYIIALVGFDNNGQGYIDATSVGVEGGLQLGNFHLEFTDLTLPLAGIPITISRVYDTLSAKDEGDFGYGWSLGVQDARIVEIGAIGTGGINDGGNGQFVPDKTKVYLTNPDGKRVGFTYHEEYQGGCSPFIGCAFGMINTPSFIPDPGVYDTLTIDETSVSRGGILGAFSTGINPDQYTLTTKDGTQYRYDQFTGLEKITDLNGNTVTFSDTGIEHSSGAKIDFVRDNRNRITEIVVPATGTQEALELRYEYDTAGDLRRFVNQSDLATRYEYLLSLSHFLDKVYDSLDRKTIEVRYENNKYVGVFDALGNEIGKQQIDTTNNQGIIRDANGNATTLKYDPRGNVLEETDPLGNTTYREYNDPQNPDLETRIIDRRGMVTDRVYDAQGNVTEIIERGNKDNPLAEPVVTKITYNSRGEVTSITNAAGVTTSFEVSDTGNVTKIINAIGDFSGFTFDDQGRQVAYTDFNGNTTQFEYQSSISPSKVINADGTYQTFEYNQFGLPTTTQTFEADGTLVAKSQTFYDKSGRAIRDLIGDENDPQSPATEVRMFYEGNLLDWEIVVSPESLDASGNLLEDPSTPIDDRKSLITDYVYDSGGRLIRRIDAMGGAINFRYDAEGNRVLLQDPVGNITTWTYDALNRVTEERDPFYWVEYVAANAGEFDGKTGATYLDQILVANQKPSGASLATNQGAAHVRAFGYDPEGNQTEVIDRNNRRREFDYDRSGRLLEERWYAENDGPLVETIAFAYDTIGNLISTSNGTTKHVYTYDTLNQVTSDDNEDNNPNTPHVVLYYEYDSEGNIIKTHDSDGVTVESTYNDRNLLKSRQWYDADISNGEAADTENARIDLLYTATGREKQMVRYSDLSAITKVGVTDYFYDSVGRTTTLGHKDALDKLISNYDYEYDFAGLLSTETRSHQLDQSDQAINYEYDLSGQLVDAVFSGQHDEQFDYDLNGNRLRAVTGESETLSSSVTANELSSDGVFEYEYDGEGNQKLKTRLSDGQVTEYFWDHRNRLVKVEERTSEGVDLRSIEFEYDSFDQRVTKLVDGIAVLRIVHDGAQTWGDYDANGDAETRYLFTDVVDQIVAASRPSEGLTWYYSDKIGTVRDLMQSSGEISPPIIYGVFGTIGSDQIGASWNRYGFAGREYDFELDQYYNRSRNYDPSSGVFTSMDGIGFNSSDSNLYRYVFNSPNQFVDPTGNFAMSSYAILTNVSMNDGTMAGLGFIAGFNYSTFSFVGNFLATNSMSEAADRLMNELSVLLTFHWALSTIDTAGSLLNIPTGPLGKTGAYIDGINPGGAGLALKYLKLEGNATISALAETYGAAKDAYGAIGGPSRFKEQAPTSGGGFINGARTFLAILRRNY</sequence>
<protein>
    <submittedName>
        <fullName evidence="5">tRNA nuclease WapA</fullName>
        <ecNumber evidence="5">3.1.-.-</ecNumber>
    </submittedName>
</protein>
<dbReference type="SUPFAM" id="SSF49785">
    <property type="entry name" value="Galactose-binding domain-like"/>
    <property type="match status" value="1"/>
</dbReference>
<dbReference type="SMART" id="SM00112">
    <property type="entry name" value="CA"/>
    <property type="match status" value="6"/>
</dbReference>
<feature type="domain" description="Dystroglycan-type cadherin-like" evidence="4">
    <location>
        <begin position="288"/>
        <end position="382"/>
    </location>
</feature>
<dbReference type="InterPro" id="IPR006530">
    <property type="entry name" value="YD"/>
</dbReference>
<dbReference type="InterPro" id="IPR027576">
    <property type="entry name" value="Choice_anch_C_dom"/>
</dbReference>
<dbReference type="EMBL" id="SJPY01000007">
    <property type="protein sequence ID" value="TWU37529.1"/>
    <property type="molecule type" value="Genomic_DNA"/>
</dbReference>
<gene>
    <name evidence="5" type="primary">wapA_1</name>
    <name evidence="5" type="ORF">Q31b_43170</name>
</gene>
<feature type="domain" description="Cadherin" evidence="3">
    <location>
        <begin position="308"/>
        <end position="383"/>
    </location>
</feature>
<dbReference type="InterPro" id="IPR028994">
    <property type="entry name" value="Integrin_alpha_N"/>
</dbReference>
<dbReference type="Pfam" id="PF25023">
    <property type="entry name" value="TEN_YD-shell"/>
    <property type="match status" value="1"/>
</dbReference>
<dbReference type="InterPro" id="IPR006644">
    <property type="entry name" value="Cadg"/>
</dbReference>
<dbReference type="Pfam" id="PF13517">
    <property type="entry name" value="FG-GAP_3"/>
    <property type="match status" value="1"/>
</dbReference>
<feature type="domain" description="Dystroglycan-type cadherin-like" evidence="4">
    <location>
        <begin position="1545"/>
        <end position="1636"/>
    </location>
</feature>
<dbReference type="InterPro" id="IPR013783">
    <property type="entry name" value="Ig-like_fold"/>
</dbReference>
<dbReference type="OrthoDB" id="232855at2"/>
<dbReference type="InterPro" id="IPR013517">
    <property type="entry name" value="FG-GAP"/>
</dbReference>
<dbReference type="InterPro" id="IPR015919">
    <property type="entry name" value="Cadherin-like_sf"/>
</dbReference>
<dbReference type="SUPFAM" id="SSF63446">
    <property type="entry name" value="Type I dockerin domain"/>
    <property type="match status" value="1"/>
</dbReference>
<feature type="domain" description="Dystroglycan-type cadherin-like" evidence="4">
    <location>
        <begin position="481"/>
        <end position="570"/>
    </location>
</feature>
<feature type="domain" description="Cadherin" evidence="3">
    <location>
        <begin position="590"/>
        <end position="668"/>
    </location>
</feature>
<dbReference type="InterPro" id="IPR031325">
    <property type="entry name" value="RHS_repeat"/>
</dbReference>
<proteinExistence type="predicted"/>
<feature type="domain" description="Cadherin" evidence="3">
    <location>
        <begin position="2625"/>
        <end position="2697"/>
    </location>
</feature>
<dbReference type="SUPFAM" id="SSF49313">
    <property type="entry name" value="Cadherin-like"/>
    <property type="match status" value="14"/>
</dbReference>
<dbReference type="GO" id="GO:0016020">
    <property type="term" value="C:membrane"/>
    <property type="evidence" value="ECO:0007669"/>
    <property type="project" value="InterPro"/>
</dbReference>
<dbReference type="Gene3D" id="2.180.10.10">
    <property type="entry name" value="RHS repeat-associated core"/>
    <property type="match status" value="2"/>
</dbReference>
<evidence type="ECO:0000313" key="5">
    <source>
        <dbReference type="EMBL" id="TWU37529.1"/>
    </source>
</evidence>
<dbReference type="NCBIfam" id="TIGR03696">
    <property type="entry name" value="Rhs_assc_core"/>
    <property type="match status" value="1"/>
</dbReference>
<keyword evidence="1" id="KW-0732">Signal</keyword>
<feature type="domain" description="Dystroglycan-type cadherin-like" evidence="4">
    <location>
        <begin position="2605"/>
        <end position="2696"/>
    </location>
</feature>
<evidence type="ECO:0000256" key="1">
    <source>
        <dbReference type="ARBA" id="ARBA00022729"/>
    </source>
</evidence>
<dbReference type="InterPro" id="IPR056823">
    <property type="entry name" value="TEN-like_YD-shell"/>
</dbReference>
<dbReference type="EC" id="3.1.-.-" evidence="5"/>
<feature type="domain" description="Dystroglycan-type cadherin-like" evidence="4">
    <location>
        <begin position="3091"/>
        <end position="3180"/>
    </location>
</feature>
<dbReference type="Pfam" id="PF05345">
    <property type="entry name" value="He_PIG"/>
    <property type="match status" value="12"/>
</dbReference>
<keyword evidence="5" id="KW-0378">Hydrolase</keyword>
<dbReference type="Proteomes" id="UP000315471">
    <property type="component" value="Unassembled WGS sequence"/>
</dbReference>
<dbReference type="Pfam" id="PF04862">
    <property type="entry name" value="DUF642"/>
    <property type="match status" value="1"/>
</dbReference>
<accession>A0A5C6DRY8</accession>
<comment type="caution">
    <text evidence="5">The sequence shown here is derived from an EMBL/GenBank/DDBJ whole genome shotgun (WGS) entry which is preliminary data.</text>
</comment>
<dbReference type="NCBIfam" id="NF012211">
    <property type="entry name" value="tand_rpt_95"/>
    <property type="match status" value="2"/>
</dbReference>
<organism evidence="5 6">
    <name type="scientific">Novipirellula aureliae</name>
    <dbReference type="NCBI Taxonomy" id="2527966"/>
    <lineage>
        <taxon>Bacteria</taxon>
        <taxon>Pseudomonadati</taxon>
        <taxon>Planctomycetota</taxon>
        <taxon>Planctomycetia</taxon>
        <taxon>Pirellulales</taxon>
        <taxon>Pirellulaceae</taxon>
        <taxon>Novipirellula</taxon>
    </lineage>
</organism>
<dbReference type="PANTHER" id="PTHR32305:SF15">
    <property type="entry name" value="PROTEIN RHSA-RELATED"/>
    <property type="match status" value="1"/>
</dbReference>
<feature type="domain" description="Dystroglycan-type cadherin-like" evidence="4">
    <location>
        <begin position="2791"/>
        <end position="2892"/>
    </location>
</feature>
<dbReference type="Pfam" id="PF05593">
    <property type="entry name" value="RHS_repeat"/>
    <property type="match status" value="2"/>
</dbReference>
<dbReference type="InterPro" id="IPR002105">
    <property type="entry name" value="Dockerin_1_rpt"/>
</dbReference>
<dbReference type="Pfam" id="PF17963">
    <property type="entry name" value="Big_9"/>
    <property type="match status" value="2"/>
</dbReference>
<dbReference type="InterPro" id="IPR008979">
    <property type="entry name" value="Galactose-bd-like_sf"/>
</dbReference>
<dbReference type="SUPFAM" id="SSF117074">
    <property type="entry name" value="Hypothetical protein PA1324"/>
    <property type="match status" value="1"/>
</dbReference>
<dbReference type="GO" id="GO:0005509">
    <property type="term" value="F:calcium ion binding"/>
    <property type="evidence" value="ECO:0007669"/>
    <property type="project" value="InterPro"/>
</dbReference>
<dbReference type="GO" id="GO:0007156">
    <property type="term" value="P:homophilic cell adhesion via plasma membrane adhesion molecules"/>
    <property type="evidence" value="ECO:0007669"/>
    <property type="project" value="InterPro"/>
</dbReference>
<reference evidence="5 6" key="1">
    <citation type="submission" date="2019-02" db="EMBL/GenBank/DDBJ databases">
        <title>Deep-cultivation of Planctomycetes and their phenomic and genomic characterization uncovers novel biology.</title>
        <authorList>
            <person name="Wiegand S."/>
            <person name="Jogler M."/>
            <person name="Boedeker C."/>
            <person name="Pinto D."/>
            <person name="Vollmers J."/>
            <person name="Rivas-Marin E."/>
            <person name="Kohn T."/>
            <person name="Peeters S.H."/>
            <person name="Heuer A."/>
            <person name="Rast P."/>
            <person name="Oberbeckmann S."/>
            <person name="Bunk B."/>
            <person name="Jeske O."/>
            <person name="Meyerdierks A."/>
            <person name="Storesund J.E."/>
            <person name="Kallscheuer N."/>
            <person name="Luecker S."/>
            <person name="Lage O.M."/>
            <person name="Pohl T."/>
            <person name="Merkel B.J."/>
            <person name="Hornburger P."/>
            <person name="Mueller R.-W."/>
            <person name="Bruemmer F."/>
            <person name="Labrenz M."/>
            <person name="Spormann A.M."/>
            <person name="Op Den Camp H."/>
            <person name="Overmann J."/>
            <person name="Amann R."/>
            <person name="Jetten M.S.M."/>
            <person name="Mascher T."/>
            <person name="Medema M.H."/>
            <person name="Devos D.P."/>
            <person name="Kaster A.-K."/>
            <person name="Ovreas L."/>
            <person name="Rohde M."/>
            <person name="Galperin M.Y."/>
            <person name="Jogler C."/>
        </authorList>
    </citation>
    <scope>NUCLEOTIDE SEQUENCE [LARGE SCALE GENOMIC DNA]</scope>
    <source>
        <strain evidence="5 6">Q31b</strain>
    </source>
</reference>